<dbReference type="GO" id="GO:0046872">
    <property type="term" value="F:metal ion binding"/>
    <property type="evidence" value="ECO:0007669"/>
    <property type="project" value="UniProtKB-KW"/>
</dbReference>
<reference evidence="13" key="1">
    <citation type="submission" date="2023-03" db="EMBL/GenBank/DDBJ databases">
        <title>Complete genome of Cladonia borealis.</title>
        <authorList>
            <person name="Park H."/>
        </authorList>
    </citation>
    <scope>NUCLEOTIDE SEQUENCE</scope>
    <source>
        <strain evidence="13">ANT050790</strain>
    </source>
</reference>
<dbReference type="Pfam" id="PF03828">
    <property type="entry name" value="PAP_assoc"/>
    <property type="match status" value="1"/>
</dbReference>
<comment type="cofactor">
    <cofactor evidence="2">
        <name>Mg(2+)</name>
        <dbReference type="ChEBI" id="CHEBI:18420"/>
    </cofactor>
</comment>
<keyword evidence="6" id="KW-0963">Cytoplasm</keyword>
<dbReference type="InterPro" id="IPR054708">
    <property type="entry name" value="MTPAP-like_central"/>
</dbReference>
<dbReference type="EC" id="2.7.7.19" evidence="5"/>
<evidence type="ECO:0000313" key="14">
    <source>
        <dbReference type="Proteomes" id="UP001166286"/>
    </source>
</evidence>
<evidence type="ECO:0000256" key="8">
    <source>
        <dbReference type="ARBA" id="ARBA00022723"/>
    </source>
</evidence>
<sequence>MVYYPDETRQSDGTTLFSGEGPRVQLPRARPVVNLPTTSSTGFTGHFPAESHYAAATEPSVESLNNQFPYPGAPSPQVNMPLYAQRQVQYPLNESQQTAADGIETRMRGMILRNEIPQGHNTHQETWGRVQNPNQSNFRRPNQAQRHQTFHPNNPPSSNPSFNVQRQLYNPNGGQSRQNKHLQGYSPKVSVQDQIAYLDTLAIHEVPKIEISREEYDHKQALRFSLEATCREVVAAYEVVKDANFKADTVELKCFGSLSTTFATKSSDMDLVLVSPRSKPVLSSPESEIPRLVEKALLDCGYGARLLTKTRVPIIRFCERPAPDLANLLREERLKWETEINAGATRPKAKKKSSKKKTDSGSSEPTKAQLLANSVHAEGEDASRVVSLSAKGIKDATPSTLQPGSGSKKNGPNREGNSSGPMGKQRDDITLLDKSDEELIGLYKLAMQEGWYEPSERNIINTFIKTTQNGKCPEQDKIRARAQLHDLPNIIGRYRAPPEPHRLEFPKDGVGIQCDINFSNLLALHNSHLLRCYSLCDPRVRRMVLFVKAWSKKRKINSPYHGTLSSYGYVLMVLHYLVNIAQPPVVPNLQTMSQAFEDQLSMKEAVLDGHNILFFRNETAIEELRRRKSITSNGESLGSLLRGFFYYYAQTGYNSPAGGFQWTQDTLSLRTVGGILPKQLKGWTGAKTETVDVSGPGPHQTKEIRQRYLFAIEDPFEIEHNIARTVVHNGIVAIREEFRRALRLIENGGMMPGKREEGLFTEAEDKENLQYRAFGPRPRKVHGPSQERTKEGNAANVLSGSGNAQGLGSKG</sequence>
<organism evidence="13 14">
    <name type="scientific">Cladonia borealis</name>
    <dbReference type="NCBI Taxonomy" id="184061"/>
    <lineage>
        <taxon>Eukaryota</taxon>
        <taxon>Fungi</taxon>
        <taxon>Dikarya</taxon>
        <taxon>Ascomycota</taxon>
        <taxon>Pezizomycotina</taxon>
        <taxon>Lecanoromycetes</taxon>
        <taxon>OSLEUM clade</taxon>
        <taxon>Lecanoromycetidae</taxon>
        <taxon>Lecanorales</taxon>
        <taxon>Lecanorineae</taxon>
        <taxon>Cladoniaceae</taxon>
        <taxon>Cladonia</taxon>
    </lineage>
</organism>
<evidence type="ECO:0000256" key="7">
    <source>
        <dbReference type="ARBA" id="ARBA00022679"/>
    </source>
</evidence>
<comment type="cofactor">
    <cofactor evidence="1">
        <name>Mn(2+)</name>
        <dbReference type="ChEBI" id="CHEBI:29035"/>
    </cofactor>
</comment>
<dbReference type="SUPFAM" id="SSF81301">
    <property type="entry name" value="Nucleotidyltransferase"/>
    <property type="match status" value="1"/>
</dbReference>
<evidence type="ECO:0000256" key="6">
    <source>
        <dbReference type="ARBA" id="ARBA00022490"/>
    </source>
</evidence>
<protein>
    <recommendedName>
        <fullName evidence="5">polynucleotide adenylyltransferase</fullName>
        <ecNumber evidence="5">2.7.7.19</ecNumber>
    </recommendedName>
</protein>
<evidence type="ECO:0000256" key="4">
    <source>
        <dbReference type="ARBA" id="ARBA00008593"/>
    </source>
</evidence>
<keyword evidence="9" id="KW-0460">Magnesium</keyword>
<gene>
    <name evidence="13" type="ORF">JMJ35_008932</name>
</gene>
<dbReference type="GO" id="GO:0010605">
    <property type="term" value="P:negative regulation of macromolecule metabolic process"/>
    <property type="evidence" value="ECO:0007669"/>
    <property type="project" value="UniProtKB-ARBA"/>
</dbReference>
<keyword evidence="14" id="KW-1185">Reference proteome</keyword>
<keyword evidence="7" id="KW-0808">Transferase</keyword>
<dbReference type="SUPFAM" id="SSF81631">
    <property type="entry name" value="PAP/OAS1 substrate-binding domain"/>
    <property type="match status" value="1"/>
</dbReference>
<accession>A0AA39QVK1</accession>
<feature type="compositionally biased region" description="Basic and acidic residues" evidence="10">
    <location>
        <begin position="1"/>
        <end position="10"/>
    </location>
</feature>
<evidence type="ECO:0000259" key="12">
    <source>
        <dbReference type="Pfam" id="PF22600"/>
    </source>
</evidence>
<dbReference type="EMBL" id="JAFEKC020000020">
    <property type="protein sequence ID" value="KAK0508656.1"/>
    <property type="molecule type" value="Genomic_DNA"/>
</dbReference>
<evidence type="ECO:0000313" key="13">
    <source>
        <dbReference type="EMBL" id="KAK0508656.1"/>
    </source>
</evidence>
<evidence type="ECO:0000256" key="3">
    <source>
        <dbReference type="ARBA" id="ARBA00004496"/>
    </source>
</evidence>
<dbReference type="PANTHER" id="PTHR12271:SF40">
    <property type="entry name" value="POLY(A) RNA POLYMERASE GLD2"/>
    <property type="match status" value="1"/>
</dbReference>
<dbReference type="GO" id="GO:0050265">
    <property type="term" value="F:RNA uridylyltransferase activity"/>
    <property type="evidence" value="ECO:0007669"/>
    <property type="project" value="TreeGrafter"/>
</dbReference>
<feature type="region of interest" description="Disordered" evidence="10">
    <location>
        <begin position="1"/>
        <end position="22"/>
    </location>
</feature>
<evidence type="ECO:0000256" key="1">
    <source>
        <dbReference type="ARBA" id="ARBA00001936"/>
    </source>
</evidence>
<evidence type="ECO:0000256" key="5">
    <source>
        <dbReference type="ARBA" id="ARBA00012388"/>
    </source>
</evidence>
<feature type="compositionally biased region" description="Polar residues" evidence="10">
    <location>
        <begin position="119"/>
        <end position="151"/>
    </location>
</feature>
<dbReference type="Gene3D" id="3.30.460.10">
    <property type="entry name" value="Beta Polymerase, domain 2"/>
    <property type="match status" value="1"/>
</dbReference>
<feature type="region of interest" description="Disordered" evidence="10">
    <location>
        <begin position="340"/>
        <end position="368"/>
    </location>
</feature>
<comment type="subcellular location">
    <subcellularLocation>
        <location evidence="3">Cytoplasm</location>
    </subcellularLocation>
</comment>
<feature type="region of interest" description="Disordered" evidence="10">
    <location>
        <begin position="390"/>
        <end position="427"/>
    </location>
</feature>
<dbReference type="Gene3D" id="1.10.1410.10">
    <property type="match status" value="1"/>
</dbReference>
<comment type="caution">
    <text evidence="13">The sequence shown here is derived from an EMBL/GenBank/DDBJ whole genome shotgun (WGS) entry which is preliminary data.</text>
</comment>
<feature type="region of interest" description="Disordered" evidence="10">
    <location>
        <begin position="119"/>
        <end position="184"/>
    </location>
</feature>
<name>A0AA39QVK1_9LECA</name>
<evidence type="ECO:0000256" key="9">
    <source>
        <dbReference type="ARBA" id="ARBA00022842"/>
    </source>
</evidence>
<feature type="region of interest" description="Disordered" evidence="10">
    <location>
        <begin position="772"/>
        <end position="811"/>
    </location>
</feature>
<proteinExistence type="inferred from homology"/>
<keyword evidence="8" id="KW-0479">Metal-binding</keyword>
<dbReference type="GO" id="GO:1990817">
    <property type="term" value="F:poly(A) RNA polymerase activity"/>
    <property type="evidence" value="ECO:0007669"/>
    <property type="project" value="UniProtKB-EC"/>
</dbReference>
<feature type="compositionally biased region" description="Polar residues" evidence="10">
    <location>
        <begin position="162"/>
        <end position="177"/>
    </location>
</feature>
<dbReference type="GO" id="GO:0005737">
    <property type="term" value="C:cytoplasm"/>
    <property type="evidence" value="ECO:0007669"/>
    <property type="project" value="UniProtKB-SubCell"/>
</dbReference>
<dbReference type="Proteomes" id="UP001166286">
    <property type="component" value="Unassembled WGS sequence"/>
</dbReference>
<comment type="similarity">
    <text evidence="4">Belongs to the DNA polymerase type-B-like family.</text>
</comment>
<dbReference type="Pfam" id="PF22600">
    <property type="entry name" value="MTPAP-like_central"/>
    <property type="match status" value="1"/>
</dbReference>
<feature type="domain" description="Poly(A) RNA polymerase mitochondrial-like central palm" evidence="12">
    <location>
        <begin position="209"/>
        <end position="320"/>
    </location>
</feature>
<feature type="compositionally biased region" description="Polar residues" evidence="10">
    <location>
        <begin position="397"/>
        <end position="420"/>
    </location>
</feature>
<dbReference type="AlphaFoldDB" id="A0AA39QVK1"/>
<evidence type="ECO:0000259" key="11">
    <source>
        <dbReference type="Pfam" id="PF03828"/>
    </source>
</evidence>
<dbReference type="InterPro" id="IPR043519">
    <property type="entry name" value="NT_sf"/>
</dbReference>
<evidence type="ECO:0000256" key="10">
    <source>
        <dbReference type="SAM" id="MobiDB-lite"/>
    </source>
</evidence>
<dbReference type="InterPro" id="IPR002058">
    <property type="entry name" value="PAP_assoc"/>
</dbReference>
<dbReference type="GO" id="GO:0031123">
    <property type="term" value="P:RNA 3'-end processing"/>
    <property type="evidence" value="ECO:0007669"/>
    <property type="project" value="TreeGrafter"/>
</dbReference>
<feature type="domain" description="PAP-associated" evidence="11">
    <location>
        <begin position="636"/>
        <end position="720"/>
    </location>
</feature>
<dbReference type="PANTHER" id="PTHR12271">
    <property type="entry name" value="POLY A POLYMERASE CID PAP -RELATED"/>
    <property type="match status" value="1"/>
</dbReference>
<evidence type="ECO:0000256" key="2">
    <source>
        <dbReference type="ARBA" id="ARBA00001946"/>
    </source>
</evidence>